<keyword evidence="2" id="KW-1185">Reference proteome</keyword>
<evidence type="ECO:0000313" key="1">
    <source>
        <dbReference type="EMBL" id="CAH1413854.1"/>
    </source>
</evidence>
<proteinExistence type="predicted"/>
<evidence type="ECO:0000313" key="2">
    <source>
        <dbReference type="Proteomes" id="UP001157418"/>
    </source>
</evidence>
<comment type="caution">
    <text evidence="1">The sequence shown here is derived from an EMBL/GenBank/DDBJ whole genome shotgun (WGS) entry which is preliminary data.</text>
</comment>
<organism evidence="1 2">
    <name type="scientific">Lactuca virosa</name>
    <dbReference type="NCBI Taxonomy" id="75947"/>
    <lineage>
        <taxon>Eukaryota</taxon>
        <taxon>Viridiplantae</taxon>
        <taxon>Streptophyta</taxon>
        <taxon>Embryophyta</taxon>
        <taxon>Tracheophyta</taxon>
        <taxon>Spermatophyta</taxon>
        <taxon>Magnoliopsida</taxon>
        <taxon>eudicotyledons</taxon>
        <taxon>Gunneridae</taxon>
        <taxon>Pentapetalae</taxon>
        <taxon>asterids</taxon>
        <taxon>campanulids</taxon>
        <taxon>Asterales</taxon>
        <taxon>Asteraceae</taxon>
        <taxon>Cichorioideae</taxon>
        <taxon>Cichorieae</taxon>
        <taxon>Lactucinae</taxon>
        <taxon>Lactuca</taxon>
    </lineage>
</organism>
<reference evidence="1 2" key="1">
    <citation type="submission" date="2022-01" db="EMBL/GenBank/DDBJ databases">
        <authorList>
            <person name="Xiong W."/>
            <person name="Schranz E."/>
        </authorList>
    </citation>
    <scope>NUCLEOTIDE SEQUENCE [LARGE SCALE GENOMIC DNA]</scope>
</reference>
<protein>
    <submittedName>
        <fullName evidence="1">Uncharacterized protein</fullName>
    </submittedName>
</protein>
<name>A0AAU9LQ44_9ASTR</name>
<dbReference type="EMBL" id="CAKMRJ010000001">
    <property type="protein sequence ID" value="CAH1413854.1"/>
    <property type="molecule type" value="Genomic_DNA"/>
</dbReference>
<dbReference type="AlphaFoldDB" id="A0AAU9LQ44"/>
<dbReference type="Proteomes" id="UP001157418">
    <property type="component" value="Unassembled WGS sequence"/>
</dbReference>
<accession>A0AAU9LQ44</accession>
<gene>
    <name evidence="1" type="ORF">LVIROSA_LOCUS1797</name>
</gene>
<sequence length="142" mass="14594">MLIVNSKVCCSGEESGVFVVNGVAWRGAAYSPKIWFANGGGVSVKVCGGVVRKGVDPSIVVTRRLLTGVTTVVGPSYYGVLVETVIDGCGEVVVVMSGSNDIMDLTGLPGVLLASPVPSVVIFNVDDVWLPVACGHTPDGTK</sequence>